<dbReference type="AlphaFoldDB" id="A0A2N6K5B3"/>
<dbReference type="EMBL" id="NRQW01000161">
    <property type="protein sequence ID" value="PLZ91648.1"/>
    <property type="molecule type" value="Genomic_DNA"/>
</dbReference>
<reference evidence="1 2" key="1">
    <citation type="submission" date="2017-08" db="EMBL/GenBank/DDBJ databases">
        <title>Genomes of Fischerella (Mastigocladus) sp. strains.</title>
        <authorList>
            <person name="Miller S.R."/>
        </authorList>
    </citation>
    <scope>NUCLEOTIDE SEQUENCE [LARGE SCALE GENOMIC DNA]</scope>
    <source>
        <strain evidence="1 2">CCMEE 5323</strain>
    </source>
</reference>
<comment type="caution">
    <text evidence="1">The sequence shown here is derived from an EMBL/GenBank/DDBJ whole genome shotgun (WGS) entry which is preliminary data.</text>
</comment>
<keyword evidence="2" id="KW-1185">Reference proteome</keyword>
<sequence length="66" mass="7805">MYSASLQIDGHFQDLKQGDNEVKMRNSVFRITPPLKLGTPDKKNNFFDLYRIKLRAFTFDFINSEF</sequence>
<dbReference type="Proteomes" id="UP000235036">
    <property type="component" value="Unassembled WGS sequence"/>
</dbReference>
<evidence type="ECO:0000313" key="2">
    <source>
        <dbReference type="Proteomes" id="UP000235036"/>
    </source>
</evidence>
<protein>
    <submittedName>
        <fullName evidence="1">Uncharacterized protein</fullName>
    </submittedName>
</protein>
<evidence type="ECO:0000313" key="1">
    <source>
        <dbReference type="EMBL" id="PLZ91648.1"/>
    </source>
</evidence>
<proteinExistence type="predicted"/>
<name>A0A2N6K5B3_FISMU</name>
<gene>
    <name evidence="1" type="ORF">CEN44_08090</name>
</gene>
<accession>A0A2N6K5B3</accession>
<organism evidence="1 2">
    <name type="scientific">Fischerella muscicola CCMEE 5323</name>
    <dbReference type="NCBI Taxonomy" id="2019572"/>
    <lineage>
        <taxon>Bacteria</taxon>
        <taxon>Bacillati</taxon>
        <taxon>Cyanobacteriota</taxon>
        <taxon>Cyanophyceae</taxon>
        <taxon>Nostocales</taxon>
        <taxon>Hapalosiphonaceae</taxon>
        <taxon>Fischerella</taxon>
    </lineage>
</organism>